<comment type="pathway">
    <text evidence="2">Carbohydrate degradation; pentose phosphate pathway; D-ribulose 5-phosphate from D-glucose 6-phosphate (oxidative stage): step 2/3.</text>
</comment>
<dbReference type="EMBL" id="BDSP01000205">
    <property type="protein sequence ID" value="GAX24054.1"/>
    <property type="molecule type" value="Genomic_DNA"/>
</dbReference>
<organism evidence="4 5">
    <name type="scientific">Fistulifera solaris</name>
    <name type="common">Oleaginous diatom</name>
    <dbReference type="NCBI Taxonomy" id="1519565"/>
    <lineage>
        <taxon>Eukaryota</taxon>
        <taxon>Sar</taxon>
        <taxon>Stramenopiles</taxon>
        <taxon>Ochrophyta</taxon>
        <taxon>Bacillariophyta</taxon>
        <taxon>Bacillariophyceae</taxon>
        <taxon>Bacillariophycidae</taxon>
        <taxon>Naviculales</taxon>
        <taxon>Naviculaceae</taxon>
        <taxon>Fistulifera</taxon>
    </lineage>
</organism>
<dbReference type="InterPro" id="IPR005900">
    <property type="entry name" value="6-phosphogluconolactonase_DevB"/>
</dbReference>
<dbReference type="EC" id="3.1.1.31" evidence="2"/>
<keyword evidence="5" id="KW-1185">Reference proteome</keyword>
<dbReference type="GO" id="GO:0006098">
    <property type="term" value="P:pentose-phosphate shunt"/>
    <property type="evidence" value="ECO:0007669"/>
    <property type="project" value="UniProtKB-UniPathway"/>
</dbReference>
<dbReference type="InterPro" id="IPR006148">
    <property type="entry name" value="Glc/Gal-6P_isomerase"/>
</dbReference>
<dbReference type="UniPathway" id="UPA00115">
    <property type="reaction ID" value="UER00409"/>
</dbReference>
<sequence>MSRIVRTATLLVVPTKEEIALCLTNELQNRSIEHVALSGGSLPSLLQMKPEWQWHIYLADERCVPSTRPDSNLGALFAANCLQHIPPDHIHGINEELLEDPHACAQDYQQLLQQHLFLQQRGLDLAVLGFGEDGHTCSLFPHHSLLHSPNHVAAILDSPKPPPHRITLTLKALAETQHVIFVGAGSAKAPVLRQVFEQQVQWEETDSESISVRRATVQMRDPAPFPCGAVTAQQSVTWIVDAEAAAQL</sequence>
<dbReference type="GO" id="GO:0017057">
    <property type="term" value="F:6-phosphogluconolactonase activity"/>
    <property type="evidence" value="ECO:0007669"/>
    <property type="project" value="UniProtKB-UniRule"/>
</dbReference>
<dbReference type="NCBIfam" id="TIGR01198">
    <property type="entry name" value="pgl"/>
    <property type="match status" value="1"/>
</dbReference>
<accession>A0A1Z5KCM5</accession>
<evidence type="ECO:0000313" key="5">
    <source>
        <dbReference type="Proteomes" id="UP000198406"/>
    </source>
</evidence>
<evidence type="ECO:0000256" key="2">
    <source>
        <dbReference type="RuleBase" id="RU365095"/>
    </source>
</evidence>
<evidence type="ECO:0000313" key="4">
    <source>
        <dbReference type="EMBL" id="GAX24054.1"/>
    </source>
</evidence>
<dbReference type="OrthoDB" id="432544at2759"/>
<name>A0A1Z5KCM5_FISSO</name>
<evidence type="ECO:0000256" key="1">
    <source>
        <dbReference type="ARBA" id="ARBA00010662"/>
    </source>
</evidence>
<dbReference type="AlphaFoldDB" id="A0A1Z5KCM5"/>
<dbReference type="Gene3D" id="3.40.50.1360">
    <property type="match status" value="1"/>
</dbReference>
<gene>
    <name evidence="4" type="ORF">FisN_26Lu131</name>
</gene>
<protein>
    <recommendedName>
        <fullName evidence="2">6-phosphogluconolactonase</fullName>
        <shortName evidence="2">6PGL</shortName>
        <ecNumber evidence="2">3.1.1.31</ecNumber>
    </recommendedName>
</protein>
<dbReference type="SUPFAM" id="SSF100950">
    <property type="entry name" value="NagB/RpiA/CoA transferase-like"/>
    <property type="match status" value="1"/>
</dbReference>
<dbReference type="PANTHER" id="PTHR11054:SF22">
    <property type="entry name" value="6-PHOSPHOGLUCONOLACTONASE 3, CHLOROPLASTIC"/>
    <property type="match status" value="1"/>
</dbReference>
<dbReference type="InterPro" id="IPR039104">
    <property type="entry name" value="6PGL"/>
</dbReference>
<dbReference type="InterPro" id="IPR037171">
    <property type="entry name" value="NagB/RpiA_transferase-like"/>
</dbReference>
<dbReference type="InParanoid" id="A0A1Z5KCM5"/>
<dbReference type="PANTHER" id="PTHR11054">
    <property type="entry name" value="6-PHOSPHOGLUCONOLACTONASE"/>
    <property type="match status" value="1"/>
</dbReference>
<reference evidence="4 5" key="1">
    <citation type="journal article" date="2015" name="Plant Cell">
        <title>Oil accumulation by the oleaginous diatom Fistulifera solaris as revealed by the genome and transcriptome.</title>
        <authorList>
            <person name="Tanaka T."/>
            <person name="Maeda Y."/>
            <person name="Veluchamy A."/>
            <person name="Tanaka M."/>
            <person name="Abida H."/>
            <person name="Marechal E."/>
            <person name="Bowler C."/>
            <person name="Muto M."/>
            <person name="Sunaga Y."/>
            <person name="Tanaka M."/>
            <person name="Yoshino T."/>
            <person name="Taniguchi T."/>
            <person name="Fukuda Y."/>
            <person name="Nemoto M."/>
            <person name="Matsumoto M."/>
            <person name="Wong P.S."/>
            <person name="Aburatani S."/>
            <person name="Fujibuchi W."/>
        </authorList>
    </citation>
    <scope>NUCLEOTIDE SEQUENCE [LARGE SCALE GENOMIC DNA]</scope>
    <source>
        <strain evidence="4 5">JPCC DA0580</strain>
    </source>
</reference>
<comment type="similarity">
    <text evidence="1 2">Belongs to the glucosamine/galactosamine-6-phosphate isomerase family. 6-phosphogluconolactonase subfamily.</text>
</comment>
<comment type="catalytic activity">
    <reaction evidence="2">
        <text>6-phospho-D-glucono-1,5-lactone + H2O = 6-phospho-D-gluconate + H(+)</text>
        <dbReference type="Rhea" id="RHEA:12556"/>
        <dbReference type="ChEBI" id="CHEBI:15377"/>
        <dbReference type="ChEBI" id="CHEBI:15378"/>
        <dbReference type="ChEBI" id="CHEBI:57955"/>
        <dbReference type="ChEBI" id="CHEBI:58759"/>
        <dbReference type="EC" id="3.1.1.31"/>
    </reaction>
</comment>
<proteinExistence type="inferred from homology"/>
<comment type="caution">
    <text evidence="4">The sequence shown here is derived from an EMBL/GenBank/DDBJ whole genome shotgun (WGS) entry which is preliminary data.</text>
</comment>
<dbReference type="GO" id="GO:0005975">
    <property type="term" value="P:carbohydrate metabolic process"/>
    <property type="evidence" value="ECO:0007669"/>
    <property type="project" value="UniProtKB-UniRule"/>
</dbReference>
<comment type="function">
    <text evidence="2">Hydrolysis of 6-phosphogluconolactone to 6-phosphogluconate.</text>
</comment>
<evidence type="ECO:0000259" key="3">
    <source>
        <dbReference type="Pfam" id="PF01182"/>
    </source>
</evidence>
<feature type="domain" description="Glucosamine/galactosamine-6-phosphate isomerase" evidence="3">
    <location>
        <begin position="12"/>
        <end position="199"/>
    </location>
</feature>
<dbReference type="CDD" id="cd01400">
    <property type="entry name" value="6PGL"/>
    <property type="match status" value="1"/>
</dbReference>
<dbReference type="Proteomes" id="UP000198406">
    <property type="component" value="Unassembled WGS sequence"/>
</dbReference>
<keyword evidence="2 4" id="KW-0378">Hydrolase</keyword>
<dbReference type="Pfam" id="PF01182">
    <property type="entry name" value="Glucosamine_iso"/>
    <property type="match status" value="1"/>
</dbReference>